<dbReference type="InterPro" id="IPR029044">
    <property type="entry name" value="Nucleotide-diphossugar_trans"/>
</dbReference>
<sequence length="1218" mass="126871">MPSAPDPAAAGTTPGAPEAGSGVPGNEPESAAQRTRQALAAQTRAPDHVIELAGPGYRGVQDLSRSVRSALLEDRRQARSTARKGPGGTTVTQLWRSLERGLPDGFAPRHQWLWILPAGTIPTSDALERLEERLFTVKDEETHAQIQVIGAKQLAAETPERLVNVGLYNARSAEVLTATEPKELDQGQYDGRDAVPAVSGEGMLVHASLFGDLGGFDPALTGDYAAAQFCRRAREVGAHIVVEPTARVLREDPPRRDTVHRLGGTLYLPAEQRVSQIRRRLATVTPLAVPFLWLGMWIAALLRLIGLTVVKAPDAGAGEFFATVRALFSWGAIGHTRRFAAQGRKAALARLHRDEQIRSTTEVLRAGRQSEARMMLSGSDLRAQRRSAMTAETVSVPRTRFTPGFYGEPEDTAERENNEDALLEIGASDGEFDEMPSRRSGDRLGLFLMLLALAGVSLLAFRDLLSAEAITGGAALPVAGSLQEVFAHSVSFLAADSLGALSAADPFNLLLLALSALSFGHASAVLVWLLILALPLSALSAWYAAGLWSTKASRRVVSALLWTAVPTLHIAVGEGRIGAVLVHILLPVAVVATVRAVGRAAVGLGVAGSWEYATGAALLLMVLTAASPALLPLVVLTGIVLAAVLGRRGRPLWLIPLTSLAVAAPMIASALLQGKNLAAVLAHEPGAALAVDAAPLWQQLLGFSRAFDPAAGLASATAASSWLPAYLAGDFWSLRIALLIGLPLLLIALLGIITGGRTRPLPIVAGALLLVTLGLSALLGLLAAGSDGTAVITGNPGPVVSVMVFCLLAAGMASLDRFPLAFPRVGGTITPVISTLLVLAIGASLVLFYSPRVMPGAPLTGQPLTAVNAAPTLIEAGTLRQLPATAADQGTGPAQLRTLVLSAADPGVTGELVSGEGRTLEKSRAVVAAGDLPLWAQPELLPNLLGGTRDDAVAATEPAGAGPEATEAGTEFSAAEQRLASLIAALITPGAVQTEELMAELGVGYVLIDQGEPAVLTDAVDTAAGLVSVGVTDRGELWRAEVDEDALLPSGEGLFGVPTSWARIVNSDGELQALLPSGSQSLDVDLEQVTAEDGAGLGLDPQGEYLVELSTEQASGWRASWDGQDLEAVPVTSDATAAEADAPAAWTQRFQLPDQALTDQGAGLQGQLSAEHRSAYQLPVLITLGALLLLVVLIAIPLPRGSRMLPVADTDELEGRRG</sequence>
<feature type="transmembrane region" description="Helical" evidence="2">
    <location>
        <begin position="1176"/>
        <end position="1196"/>
    </location>
</feature>
<evidence type="ECO:0000256" key="1">
    <source>
        <dbReference type="SAM" id="MobiDB-lite"/>
    </source>
</evidence>
<keyword evidence="2" id="KW-1133">Transmembrane helix</keyword>
<feature type="compositionally biased region" description="Low complexity" evidence="1">
    <location>
        <begin position="1"/>
        <end position="21"/>
    </location>
</feature>
<gene>
    <name evidence="3" type="ORF">HNR11_000147</name>
</gene>
<dbReference type="AlphaFoldDB" id="A0A7Z0E688"/>
<feature type="transmembrane region" description="Helical" evidence="2">
    <location>
        <begin position="579"/>
        <end position="598"/>
    </location>
</feature>
<dbReference type="SUPFAM" id="SSF53448">
    <property type="entry name" value="Nucleotide-diphospho-sugar transferases"/>
    <property type="match status" value="1"/>
</dbReference>
<proteinExistence type="predicted"/>
<protein>
    <recommendedName>
        <fullName evidence="5">GT2 family glycosyltransferase</fullName>
    </recommendedName>
</protein>
<feature type="transmembrane region" description="Helical" evidence="2">
    <location>
        <begin position="827"/>
        <end position="849"/>
    </location>
</feature>
<organism evidence="3 4">
    <name type="scientific">Nesterenkonia sandarakina</name>
    <dbReference type="NCBI Taxonomy" id="272918"/>
    <lineage>
        <taxon>Bacteria</taxon>
        <taxon>Bacillati</taxon>
        <taxon>Actinomycetota</taxon>
        <taxon>Actinomycetes</taxon>
        <taxon>Micrococcales</taxon>
        <taxon>Micrococcaceae</taxon>
        <taxon>Nesterenkonia</taxon>
    </lineage>
</organism>
<feature type="transmembrane region" description="Helical" evidence="2">
    <location>
        <begin position="444"/>
        <end position="465"/>
    </location>
</feature>
<feature type="transmembrane region" description="Helical" evidence="2">
    <location>
        <begin position="618"/>
        <end position="645"/>
    </location>
</feature>
<dbReference type="EMBL" id="JACCFQ010000001">
    <property type="protein sequence ID" value="NYJ15613.1"/>
    <property type="molecule type" value="Genomic_DNA"/>
</dbReference>
<evidence type="ECO:0000313" key="4">
    <source>
        <dbReference type="Proteomes" id="UP000560069"/>
    </source>
</evidence>
<feature type="transmembrane region" description="Helical" evidence="2">
    <location>
        <begin position="652"/>
        <end position="672"/>
    </location>
</feature>
<feature type="region of interest" description="Disordered" evidence="1">
    <location>
        <begin position="1"/>
        <end position="46"/>
    </location>
</feature>
<reference evidence="3 4" key="1">
    <citation type="submission" date="2020-07" db="EMBL/GenBank/DDBJ databases">
        <title>Sequencing the genomes of 1000 actinobacteria strains.</title>
        <authorList>
            <person name="Klenk H.-P."/>
        </authorList>
    </citation>
    <scope>NUCLEOTIDE SEQUENCE [LARGE SCALE GENOMIC DNA]</scope>
    <source>
        <strain evidence="3 4">DSM 15664</strain>
    </source>
</reference>
<accession>A0A7Z0E688</accession>
<feature type="transmembrane region" description="Helical" evidence="2">
    <location>
        <begin position="511"/>
        <end position="536"/>
    </location>
</feature>
<dbReference type="Gene3D" id="3.90.550.10">
    <property type="entry name" value="Spore Coat Polysaccharide Biosynthesis Protein SpsA, Chain A"/>
    <property type="match status" value="1"/>
</dbReference>
<feature type="transmembrane region" description="Helical" evidence="2">
    <location>
        <begin position="556"/>
        <end position="572"/>
    </location>
</feature>
<feature type="transmembrane region" description="Helical" evidence="2">
    <location>
        <begin position="281"/>
        <end position="302"/>
    </location>
</feature>
<name>A0A7Z0E688_9MICC</name>
<feature type="transmembrane region" description="Helical" evidence="2">
    <location>
        <begin position="761"/>
        <end position="784"/>
    </location>
</feature>
<keyword evidence="2" id="KW-0812">Transmembrane</keyword>
<evidence type="ECO:0000256" key="2">
    <source>
        <dbReference type="SAM" id="Phobius"/>
    </source>
</evidence>
<evidence type="ECO:0008006" key="5">
    <source>
        <dbReference type="Google" id="ProtNLM"/>
    </source>
</evidence>
<feature type="compositionally biased region" description="Low complexity" evidence="1">
    <location>
        <begin position="31"/>
        <end position="44"/>
    </location>
</feature>
<feature type="transmembrane region" description="Helical" evidence="2">
    <location>
        <begin position="732"/>
        <end position="754"/>
    </location>
</feature>
<keyword evidence="4" id="KW-1185">Reference proteome</keyword>
<feature type="transmembrane region" description="Helical" evidence="2">
    <location>
        <begin position="796"/>
        <end position="815"/>
    </location>
</feature>
<evidence type="ECO:0000313" key="3">
    <source>
        <dbReference type="EMBL" id="NYJ15613.1"/>
    </source>
</evidence>
<keyword evidence="2" id="KW-0472">Membrane</keyword>
<dbReference type="RefSeq" id="WP_179440686.1">
    <property type="nucleotide sequence ID" value="NZ_BAAALK010000001.1"/>
</dbReference>
<dbReference type="Proteomes" id="UP000560069">
    <property type="component" value="Unassembled WGS sequence"/>
</dbReference>
<comment type="caution">
    <text evidence="3">The sequence shown here is derived from an EMBL/GenBank/DDBJ whole genome shotgun (WGS) entry which is preliminary data.</text>
</comment>